<feature type="compositionally biased region" description="Basic and acidic residues" evidence="1">
    <location>
        <begin position="779"/>
        <end position="809"/>
    </location>
</feature>
<feature type="compositionally biased region" description="Low complexity" evidence="1">
    <location>
        <begin position="726"/>
        <end position="766"/>
    </location>
</feature>
<proteinExistence type="predicted"/>
<accession>A0ABQ0KWN5</accession>
<protein>
    <submittedName>
        <fullName evidence="2">Uncharacterized protein</fullName>
    </submittedName>
</protein>
<evidence type="ECO:0000313" key="2">
    <source>
        <dbReference type="EMBL" id="GAT43363.1"/>
    </source>
</evidence>
<gene>
    <name evidence="2" type="ORF">MCHLO_01046</name>
</gene>
<organism evidence="2 3">
    <name type="scientific">Mycena chlorophos</name>
    <name type="common">Agaric fungus</name>
    <name type="synonym">Agaricus chlorophos</name>
    <dbReference type="NCBI Taxonomy" id="658473"/>
    <lineage>
        <taxon>Eukaryota</taxon>
        <taxon>Fungi</taxon>
        <taxon>Dikarya</taxon>
        <taxon>Basidiomycota</taxon>
        <taxon>Agaricomycotina</taxon>
        <taxon>Agaricomycetes</taxon>
        <taxon>Agaricomycetidae</taxon>
        <taxon>Agaricales</taxon>
        <taxon>Marasmiineae</taxon>
        <taxon>Mycenaceae</taxon>
        <taxon>Mycena</taxon>
    </lineage>
</organism>
<evidence type="ECO:0000313" key="3">
    <source>
        <dbReference type="Proteomes" id="UP000815677"/>
    </source>
</evidence>
<dbReference type="Pfam" id="PF18759">
    <property type="entry name" value="Plavaka"/>
    <property type="match status" value="1"/>
</dbReference>
<evidence type="ECO:0000256" key="1">
    <source>
        <dbReference type="SAM" id="MobiDB-lite"/>
    </source>
</evidence>
<dbReference type="InterPro" id="IPR041078">
    <property type="entry name" value="Plavaka"/>
</dbReference>
<feature type="region of interest" description="Disordered" evidence="1">
    <location>
        <begin position="513"/>
        <end position="551"/>
    </location>
</feature>
<reference evidence="2" key="1">
    <citation type="submission" date="2014-09" db="EMBL/GenBank/DDBJ databases">
        <title>Genome sequence of the luminous mushroom Mycena chlorophos for searching fungal bioluminescence genes.</title>
        <authorList>
            <person name="Tanaka Y."/>
            <person name="Kasuga D."/>
            <person name="Oba Y."/>
            <person name="Hase S."/>
            <person name="Sato K."/>
            <person name="Oba Y."/>
            <person name="Sakakibara Y."/>
        </authorList>
    </citation>
    <scope>NUCLEOTIDE SEQUENCE</scope>
</reference>
<keyword evidence="3" id="KW-1185">Reference proteome</keyword>
<feature type="compositionally biased region" description="Basic and acidic residues" evidence="1">
    <location>
        <begin position="833"/>
        <end position="847"/>
    </location>
</feature>
<feature type="non-terminal residue" evidence="2">
    <location>
        <position position="1"/>
    </location>
</feature>
<sequence>LFLPLPLEPRSSTGTGNTEFYPFYGGVGNTHNGVRIRSKEHTQTLLDAGYTLKELWDEFGIVGDVIPFTADFPRADIHELISVDLLHQLIKGVFKDHLVDRVVEYIETTNEPAVARAILADIDRRIAVMPSFTGLRNFPEGRGFKQWTGDDSKGLMKVFLPAIAVHVPTEMVQAVAHFIEFCYLVRRSVIDEDDLKRADAALAAFYEKREIFHEVREDGFLLPRQHSLKHWLSGIRKFAVANGLCSSITESKHISAVKRPWRRTNKNKPLGQMLLINQRLDEIKAARLDLAERGLLDGASIPLLPPQQPPEDGEGSEPDEEDPDSEDEKNDEGGAVLGPRLDGEVTLARKHVAHVPSYVGALAEHIGHAEFPRLVQEFLYLQLNPGSDLPALDDDLPELTYSRFHTFNSAKAVFYAPSDICGIGGMRQERIRATKSWHGGGPRYDCALIVHDADAPGLLGLHVARVRLFFSFDYNGKKYPCALVHWFSIFGDEPDEETGYWIVEPDWERGSYGQPSAFPAMARSTRRKRPSARAAAAEQQTSDDTGKRRADSIPWAQNPQWLAKAIEYLTDNVPFRLKLFSDSKEDADKQGRKRQTGKDGSQQSYGVIAEYIFTSDAVNAEWAAKYKADPTQFTKSLQQLFLRLKSSYTTHVKSLKATGGGVLPDDEVENKIEDIRKSFVHWDELHGFWSKIPSYNPVGVTNSTHGTNHEDRAADILLGRKSSSQTTTRTTSTDKTTATLTTRTHVTRQALSSSSGSSALAVISSLRDPSSSDTEDTASEIKSKRDGNKDKAAVKSEPEDVKPKVRRASDPLARCAHAMQAATDQRSKHSLGKKHEQPRGSKRTFDVAELDAKHEQEMKEIARQG</sequence>
<feature type="region of interest" description="Disordered" evidence="1">
    <location>
        <begin position="718"/>
        <end position="847"/>
    </location>
</feature>
<name>A0ABQ0KWN5_MYCCL</name>
<dbReference type="EMBL" id="DF838856">
    <property type="protein sequence ID" value="GAT43363.1"/>
    <property type="molecule type" value="Genomic_DNA"/>
</dbReference>
<dbReference type="Proteomes" id="UP000815677">
    <property type="component" value="Unassembled WGS sequence"/>
</dbReference>
<feature type="compositionally biased region" description="Acidic residues" evidence="1">
    <location>
        <begin position="311"/>
        <end position="330"/>
    </location>
</feature>
<feature type="region of interest" description="Disordered" evidence="1">
    <location>
        <begin position="299"/>
        <end position="339"/>
    </location>
</feature>